<dbReference type="Proteomes" id="UP000528457">
    <property type="component" value="Unassembled WGS sequence"/>
</dbReference>
<dbReference type="FunCoup" id="A0A7X0MXT2">
    <property type="interactions" value="435"/>
</dbReference>
<keyword evidence="4 7" id="KW-0677">Repeat</keyword>
<dbReference type="Pfam" id="PF00132">
    <property type="entry name" value="Hexapep"/>
    <property type="match status" value="2"/>
</dbReference>
<organism evidence="9 10">
    <name type="scientific">Pseudoteredinibacter isoporae</name>
    <dbReference type="NCBI Taxonomy" id="570281"/>
    <lineage>
        <taxon>Bacteria</taxon>
        <taxon>Pseudomonadati</taxon>
        <taxon>Pseudomonadota</taxon>
        <taxon>Gammaproteobacteria</taxon>
        <taxon>Cellvibrionales</taxon>
        <taxon>Cellvibrionaceae</taxon>
        <taxon>Pseudoteredinibacter</taxon>
    </lineage>
</organism>
<comment type="function">
    <text evidence="7">Catalyzes the N-acylation of UDP-3-O-acylglucosamine using 3-hydroxyacyl-ACP as the acyl donor. Is involved in the biosynthesis of lipid A, a phosphorylated glycolipid that anchors the lipopolysaccharide to the outer membrane of the cell.</text>
</comment>
<evidence type="ECO:0000313" key="9">
    <source>
        <dbReference type="EMBL" id="MBB6522319.1"/>
    </source>
</evidence>
<dbReference type="Gene3D" id="1.20.5.170">
    <property type="match status" value="1"/>
</dbReference>
<evidence type="ECO:0000256" key="4">
    <source>
        <dbReference type="ARBA" id="ARBA00022737"/>
    </source>
</evidence>
<gene>
    <name evidence="7" type="primary">lpxD</name>
    <name evidence="9" type="ORF">HNR48_002604</name>
</gene>
<evidence type="ECO:0000256" key="6">
    <source>
        <dbReference type="ARBA" id="ARBA00023315"/>
    </source>
</evidence>
<dbReference type="NCBIfam" id="TIGR01853">
    <property type="entry name" value="lipid_A_lpxD"/>
    <property type="match status" value="1"/>
</dbReference>
<evidence type="ECO:0000256" key="2">
    <source>
        <dbReference type="ARBA" id="ARBA00022556"/>
    </source>
</evidence>
<comment type="subunit">
    <text evidence="7">Homotrimer.</text>
</comment>
<evidence type="ECO:0000256" key="1">
    <source>
        <dbReference type="ARBA" id="ARBA00022516"/>
    </source>
</evidence>
<keyword evidence="6 7" id="KW-0012">Acyltransferase</keyword>
<reference evidence="9 10" key="1">
    <citation type="submission" date="2020-08" db="EMBL/GenBank/DDBJ databases">
        <title>Genomic Encyclopedia of Type Strains, Phase IV (KMG-IV): sequencing the most valuable type-strain genomes for metagenomic binning, comparative biology and taxonomic classification.</title>
        <authorList>
            <person name="Goeker M."/>
        </authorList>
    </citation>
    <scope>NUCLEOTIDE SEQUENCE [LARGE SCALE GENOMIC DNA]</scope>
    <source>
        <strain evidence="9 10">DSM 22368</strain>
    </source>
</reference>
<dbReference type="GO" id="GO:0009245">
    <property type="term" value="P:lipid A biosynthetic process"/>
    <property type="evidence" value="ECO:0007669"/>
    <property type="project" value="UniProtKB-UniRule"/>
</dbReference>
<dbReference type="InterPro" id="IPR020573">
    <property type="entry name" value="UDP_GlcNAc_AcTrfase_non-rep"/>
</dbReference>
<comment type="caution">
    <text evidence="9">The sequence shown here is derived from an EMBL/GenBank/DDBJ whole genome shotgun (WGS) entry which is preliminary data.</text>
</comment>
<dbReference type="EC" id="2.3.1.191" evidence="7"/>
<evidence type="ECO:0000256" key="7">
    <source>
        <dbReference type="HAMAP-Rule" id="MF_00523"/>
    </source>
</evidence>
<keyword evidence="5 7" id="KW-0443">Lipid metabolism</keyword>
<sequence length="349" mass="37159">MANNQSFTLQMLLEQLQAVLPESLSVELQDADHSVEISSMATLQTAESAQLSFLANPNYRKYLAETRASAVILHPNEVEHFSGPKLVCAQPYIAFAVLTRLFKRDSNAEQGVHVTAVVSESATVDESAWIGPHCVVQAGAEIAANTRLEAGVFIGEDVHIGKDCRIHSNVSIEAAVHIGDRVEIHNNAVIGSEGFGFAHTGENWLKVHQLGSVLIGNDVEIGASTTIDRGALDNTVICDGVKIDNQVQIAHNVRIGEHSAIAACVGISGSAVIGKHCTLAGGVGLVGHIELADKVHVTGMTMVTKSINKAGSYSSGTPMMPTEKWRRSAVRFSQLDGLASTVRKLGKDK</sequence>
<dbReference type="NCBIfam" id="NF002060">
    <property type="entry name" value="PRK00892.1"/>
    <property type="match status" value="1"/>
</dbReference>
<dbReference type="PANTHER" id="PTHR43378:SF2">
    <property type="entry name" value="UDP-3-O-ACYLGLUCOSAMINE N-ACYLTRANSFERASE 1, MITOCHONDRIAL-RELATED"/>
    <property type="match status" value="1"/>
</dbReference>
<protein>
    <recommendedName>
        <fullName evidence="7">UDP-3-O-acylglucosamine N-acyltransferase</fullName>
        <ecNumber evidence="7">2.3.1.191</ecNumber>
    </recommendedName>
</protein>
<proteinExistence type="inferred from homology"/>
<dbReference type="InterPro" id="IPR011004">
    <property type="entry name" value="Trimer_LpxA-like_sf"/>
</dbReference>
<keyword evidence="2 7" id="KW-0441">Lipid A biosynthesis</keyword>
<comment type="similarity">
    <text evidence="7">Belongs to the transferase hexapeptide repeat family. LpxD subfamily.</text>
</comment>
<feature type="active site" description="Proton acceptor" evidence="7">
    <location>
        <position position="251"/>
    </location>
</feature>
<feature type="domain" description="UDP-3-O-[3-hydroxymyristoyl] glucosamine N-acyltransferase non-repeat region" evidence="8">
    <location>
        <begin position="35"/>
        <end position="101"/>
    </location>
</feature>
<dbReference type="GO" id="GO:0016410">
    <property type="term" value="F:N-acyltransferase activity"/>
    <property type="evidence" value="ECO:0007669"/>
    <property type="project" value="InterPro"/>
</dbReference>
<dbReference type="GO" id="GO:0103118">
    <property type="term" value="F:UDP-3-O-[(3R)-3-hydroxyacyl]-glucosamine N-acyltransferase activity"/>
    <property type="evidence" value="ECO:0007669"/>
    <property type="project" value="UniProtKB-EC"/>
</dbReference>
<keyword evidence="10" id="KW-1185">Reference proteome</keyword>
<keyword evidence="1 7" id="KW-0444">Lipid biosynthesis</keyword>
<dbReference type="UniPathway" id="UPA00973"/>
<dbReference type="CDD" id="cd03352">
    <property type="entry name" value="LbH_LpxD"/>
    <property type="match status" value="1"/>
</dbReference>
<evidence type="ECO:0000256" key="3">
    <source>
        <dbReference type="ARBA" id="ARBA00022679"/>
    </source>
</evidence>
<keyword evidence="3 7" id="KW-0808">Transferase</keyword>
<comment type="catalytic activity">
    <reaction evidence="7">
        <text>a UDP-3-O-[(3R)-3-hydroxyacyl]-alpha-D-glucosamine + a (3R)-hydroxyacyl-[ACP] = a UDP-2-N,3-O-bis[(3R)-3-hydroxyacyl]-alpha-D-glucosamine + holo-[ACP] + H(+)</text>
        <dbReference type="Rhea" id="RHEA:53836"/>
        <dbReference type="Rhea" id="RHEA-COMP:9685"/>
        <dbReference type="Rhea" id="RHEA-COMP:9945"/>
        <dbReference type="ChEBI" id="CHEBI:15378"/>
        <dbReference type="ChEBI" id="CHEBI:64479"/>
        <dbReference type="ChEBI" id="CHEBI:78827"/>
        <dbReference type="ChEBI" id="CHEBI:137740"/>
        <dbReference type="ChEBI" id="CHEBI:137748"/>
        <dbReference type="EC" id="2.3.1.191"/>
    </reaction>
</comment>
<dbReference type="EMBL" id="JACHHT010000002">
    <property type="protein sequence ID" value="MBB6522319.1"/>
    <property type="molecule type" value="Genomic_DNA"/>
</dbReference>
<dbReference type="InParanoid" id="A0A7X0MXT2"/>
<dbReference type="GO" id="GO:0016020">
    <property type="term" value="C:membrane"/>
    <property type="evidence" value="ECO:0007669"/>
    <property type="project" value="GOC"/>
</dbReference>
<dbReference type="InterPro" id="IPR001451">
    <property type="entry name" value="Hexapep"/>
</dbReference>
<evidence type="ECO:0000313" key="10">
    <source>
        <dbReference type="Proteomes" id="UP000528457"/>
    </source>
</evidence>
<dbReference type="HAMAP" id="MF_00523">
    <property type="entry name" value="LpxD"/>
    <property type="match status" value="1"/>
</dbReference>
<dbReference type="Gene3D" id="2.160.10.10">
    <property type="entry name" value="Hexapeptide repeat proteins"/>
    <property type="match status" value="1"/>
</dbReference>
<comment type="pathway">
    <text evidence="7">Bacterial outer membrane biogenesis; LPS lipid A biosynthesis.</text>
</comment>
<name>A0A7X0MXT2_9GAMM</name>
<dbReference type="RefSeq" id="WP_341801006.1">
    <property type="nucleotide sequence ID" value="NZ_JAAONY010000002.1"/>
</dbReference>
<dbReference type="Gene3D" id="3.40.1390.10">
    <property type="entry name" value="MurE/MurF, N-terminal domain"/>
    <property type="match status" value="1"/>
</dbReference>
<dbReference type="InterPro" id="IPR007691">
    <property type="entry name" value="LpxD"/>
</dbReference>
<dbReference type="SUPFAM" id="SSF51161">
    <property type="entry name" value="Trimeric LpxA-like enzymes"/>
    <property type="match status" value="1"/>
</dbReference>
<dbReference type="AlphaFoldDB" id="A0A7X0MXT2"/>
<accession>A0A7X0MXT2</accession>
<dbReference type="PANTHER" id="PTHR43378">
    <property type="entry name" value="UDP-3-O-ACYLGLUCOSAMINE N-ACYLTRANSFERASE"/>
    <property type="match status" value="1"/>
</dbReference>
<evidence type="ECO:0000256" key="5">
    <source>
        <dbReference type="ARBA" id="ARBA00023098"/>
    </source>
</evidence>
<evidence type="ECO:0000259" key="8">
    <source>
        <dbReference type="Pfam" id="PF04613"/>
    </source>
</evidence>
<dbReference type="Pfam" id="PF04613">
    <property type="entry name" value="LpxD"/>
    <property type="match status" value="1"/>
</dbReference>